<protein>
    <recommendedName>
        <fullName evidence="3">Protein yippee-like</fullName>
    </recommendedName>
</protein>
<proteinExistence type="predicted"/>
<sequence length="108" mass="11764">MDIVTCHCLKCQSELGRFRNSWNGIGNTYFSPVHPPLSVNGVESTGDIYEAAQGSQIEDSLLQDLACAVCQHVLGLRCDSAPDSHLLQHLNLPGSEGSGLLIFYFENL</sequence>
<keyword evidence="2" id="KW-1185">Reference proteome</keyword>
<evidence type="ECO:0008006" key="3">
    <source>
        <dbReference type="Google" id="ProtNLM"/>
    </source>
</evidence>
<accession>A0A2J6SGD7</accession>
<reference evidence="1 2" key="1">
    <citation type="submission" date="2016-04" db="EMBL/GenBank/DDBJ databases">
        <title>A degradative enzymes factory behind the ericoid mycorrhizal symbiosis.</title>
        <authorList>
            <consortium name="DOE Joint Genome Institute"/>
            <person name="Martino E."/>
            <person name="Morin E."/>
            <person name="Grelet G."/>
            <person name="Kuo A."/>
            <person name="Kohler A."/>
            <person name="Daghino S."/>
            <person name="Barry K."/>
            <person name="Choi C."/>
            <person name="Cichocki N."/>
            <person name="Clum A."/>
            <person name="Copeland A."/>
            <person name="Hainaut M."/>
            <person name="Haridas S."/>
            <person name="Labutti K."/>
            <person name="Lindquist E."/>
            <person name="Lipzen A."/>
            <person name="Khouja H.-R."/>
            <person name="Murat C."/>
            <person name="Ohm R."/>
            <person name="Olson A."/>
            <person name="Spatafora J."/>
            <person name="Veneault-Fourrey C."/>
            <person name="Henrissat B."/>
            <person name="Grigoriev I."/>
            <person name="Martin F."/>
            <person name="Perotto S."/>
        </authorList>
    </citation>
    <scope>NUCLEOTIDE SEQUENCE [LARGE SCALE GENOMIC DNA]</scope>
    <source>
        <strain evidence="1 2">E</strain>
    </source>
</reference>
<dbReference type="InParanoid" id="A0A2J6SGD7"/>
<dbReference type="GeneID" id="36579676"/>
<dbReference type="Proteomes" id="UP000235371">
    <property type="component" value="Unassembled WGS sequence"/>
</dbReference>
<dbReference type="RefSeq" id="XP_024726727.1">
    <property type="nucleotide sequence ID" value="XM_024871594.1"/>
</dbReference>
<dbReference type="OrthoDB" id="5396360at2759"/>
<evidence type="ECO:0000313" key="1">
    <source>
        <dbReference type="EMBL" id="PMD49823.1"/>
    </source>
</evidence>
<organism evidence="1 2">
    <name type="scientific">Hyaloscypha bicolor E</name>
    <dbReference type="NCBI Taxonomy" id="1095630"/>
    <lineage>
        <taxon>Eukaryota</taxon>
        <taxon>Fungi</taxon>
        <taxon>Dikarya</taxon>
        <taxon>Ascomycota</taxon>
        <taxon>Pezizomycotina</taxon>
        <taxon>Leotiomycetes</taxon>
        <taxon>Helotiales</taxon>
        <taxon>Hyaloscyphaceae</taxon>
        <taxon>Hyaloscypha</taxon>
        <taxon>Hyaloscypha bicolor</taxon>
    </lineage>
</organism>
<gene>
    <name evidence="1" type="ORF">K444DRAFT_283909</name>
</gene>
<dbReference type="AlphaFoldDB" id="A0A2J6SGD7"/>
<evidence type="ECO:0000313" key="2">
    <source>
        <dbReference type="Proteomes" id="UP000235371"/>
    </source>
</evidence>
<dbReference type="EMBL" id="KZ613919">
    <property type="protein sequence ID" value="PMD49823.1"/>
    <property type="molecule type" value="Genomic_DNA"/>
</dbReference>
<name>A0A2J6SGD7_9HELO</name>